<comment type="caution">
    <text evidence="2">The sequence shown here is derived from an EMBL/GenBank/DDBJ whole genome shotgun (WGS) entry which is preliminary data.</text>
</comment>
<gene>
    <name evidence="2" type="ORF">I3842_16G062200</name>
</gene>
<evidence type="ECO:0000313" key="3">
    <source>
        <dbReference type="Proteomes" id="UP000811246"/>
    </source>
</evidence>
<proteinExistence type="predicted"/>
<dbReference type="Proteomes" id="UP000811246">
    <property type="component" value="Chromosome 16"/>
</dbReference>
<feature type="compositionally biased region" description="Low complexity" evidence="1">
    <location>
        <begin position="95"/>
        <end position="109"/>
    </location>
</feature>
<feature type="compositionally biased region" description="Polar residues" evidence="1">
    <location>
        <begin position="68"/>
        <end position="85"/>
    </location>
</feature>
<feature type="region of interest" description="Disordered" evidence="1">
    <location>
        <begin position="62"/>
        <end position="109"/>
    </location>
</feature>
<evidence type="ECO:0000256" key="1">
    <source>
        <dbReference type="SAM" id="MobiDB-lite"/>
    </source>
</evidence>
<sequence length="232" mass="25579">MNRASFFSFLFFIGIGRPRTKPRLISGVHRPSRLLSCSVSSPQPNGSNITAEDFVQPQKGPCFRQPDTEQPSVLTDSPSTTSTTMEAILAPPNRHPTTSTTPLTHHGSEPLLSLSASSPPHRELSHFISKPPCVSQTADHHPCFSTACPPRQPNTEAMHHLRKLNDSSENHPKWTEVPTAVSQAAATFLRLITNGRCHLRSTMESICFTHPKQSSSHVTRIYRDTIDICPAT</sequence>
<name>A0A922A529_CARIL</name>
<organism evidence="2 3">
    <name type="scientific">Carya illinoinensis</name>
    <name type="common">Pecan</name>
    <dbReference type="NCBI Taxonomy" id="32201"/>
    <lineage>
        <taxon>Eukaryota</taxon>
        <taxon>Viridiplantae</taxon>
        <taxon>Streptophyta</taxon>
        <taxon>Embryophyta</taxon>
        <taxon>Tracheophyta</taxon>
        <taxon>Spermatophyta</taxon>
        <taxon>Magnoliopsida</taxon>
        <taxon>eudicotyledons</taxon>
        <taxon>Gunneridae</taxon>
        <taxon>Pentapetalae</taxon>
        <taxon>rosids</taxon>
        <taxon>fabids</taxon>
        <taxon>Fagales</taxon>
        <taxon>Juglandaceae</taxon>
        <taxon>Carya</taxon>
    </lineage>
</organism>
<protein>
    <submittedName>
        <fullName evidence="2">Uncharacterized protein</fullName>
    </submittedName>
</protein>
<dbReference type="AlphaFoldDB" id="A0A922A529"/>
<dbReference type="EMBL" id="CM031840">
    <property type="protein sequence ID" value="KAG6672525.1"/>
    <property type="molecule type" value="Genomic_DNA"/>
</dbReference>
<accession>A0A922A529</accession>
<reference evidence="2" key="1">
    <citation type="submission" date="2021-01" db="EMBL/GenBank/DDBJ databases">
        <authorList>
            <person name="Lovell J.T."/>
            <person name="Bentley N."/>
            <person name="Bhattarai G."/>
            <person name="Jenkins J.W."/>
            <person name="Sreedasyam A."/>
            <person name="Alarcon Y."/>
            <person name="Bock C."/>
            <person name="Boston L."/>
            <person name="Carlson J."/>
            <person name="Cervantes K."/>
            <person name="Clermont K."/>
            <person name="Krom N."/>
            <person name="Kubenka K."/>
            <person name="Mamidi S."/>
            <person name="Mattison C."/>
            <person name="Monteros M."/>
            <person name="Pisani C."/>
            <person name="Plott C."/>
            <person name="Rajasekar S."/>
            <person name="Rhein H.S."/>
            <person name="Rohla C."/>
            <person name="Song M."/>
            <person name="Hilaire R.S."/>
            <person name="Shu S."/>
            <person name="Wells L."/>
            <person name="Wang X."/>
            <person name="Webber J."/>
            <person name="Heerema R.J."/>
            <person name="Klein P."/>
            <person name="Conner P."/>
            <person name="Grauke L."/>
            <person name="Grimwood J."/>
            <person name="Schmutz J."/>
            <person name="Randall J.J."/>
        </authorList>
    </citation>
    <scope>NUCLEOTIDE SEQUENCE</scope>
    <source>
        <tissue evidence="2">Leaf</tissue>
    </source>
</reference>
<dbReference type="EMBL" id="CM031840">
    <property type="protein sequence ID" value="KAG6672526.1"/>
    <property type="molecule type" value="Genomic_DNA"/>
</dbReference>
<evidence type="ECO:0000313" key="2">
    <source>
        <dbReference type="EMBL" id="KAG6672526.1"/>
    </source>
</evidence>